<keyword evidence="6" id="KW-0812">Transmembrane</keyword>
<keyword evidence="6" id="KW-0645">Protease</keyword>
<dbReference type="InterPro" id="IPR019533">
    <property type="entry name" value="Peptidase_S26"/>
</dbReference>
<dbReference type="EMBL" id="FNPG01000007">
    <property type="protein sequence ID" value="SDY06437.1"/>
    <property type="molecule type" value="Genomic_DNA"/>
</dbReference>
<evidence type="ECO:0000256" key="4">
    <source>
        <dbReference type="ARBA" id="ARBA00013208"/>
    </source>
</evidence>
<dbReference type="GO" id="GO:0009003">
    <property type="term" value="F:signal peptidase activity"/>
    <property type="evidence" value="ECO:0007669"/>
    <property type="project" value="UniProtKB-EC"/>
</dbReference>
<evidence type="ECO:0000256" key="1">
    <source>
        <dbReference type="ARBA" id="ARBA00000677"/>
    </source>
</evidence>
<dbReference type="OrthoDB" id="9802919at2"/>
<dbReference type="GO" id="GO:0004252">
    <property type="term" value="F:serine-type endopeptidase activity"/>
    <property type="evidence" value="ECO:0007669"/>
    <property type="project" value="InterPro"/>
</dbReference>
<keyword evidence="6" id="KW-1133">Transmembrane helix</keyword>
<reference evidence="8 9" key="1">
    <citation type="submission" date="2016-10" db="EMBL/GenBank/DDBJ databases">
        <authorList>
            <person name="de Groot N.N."/>
        </authorList>
    </citation>
    <scope>NUCLEOTIDE SEQUENCE [LARGE SCALE GENOMIC DNA]</scope>
    <source>
        <strain evidence="8 9">DSM 14045</strain>
    </source>
</reference>
<dbReference type="PANTHER" id="PTHR43390:SF1">
    <property type="entry name" value="CHLOROPLAST PROCESSING PEPTIDASE"/>
    <property type="match status" value="1"/>
</dbReference>
<keyword evidence="9" id="KW-1185">Reference proteome</keyword>
<evidence type="ECO:0000313" key="8">
    <source>
        <dbReference type="EMBL" id="SDY06437.1"/>
    </source>
</evidence>
<dbReference type="PROSITE" id="PS00761">
    <property type="entry name" value="SPASE_I_3"/>
    <property type="match status" value="1"/>
</dbReference>
<dbReference type="RefSeq" id="WP_074716129.1">
    <property type="nucleotide sequence ID" value="NZ_FNPG01000007.1"/>
</dbReference>
<evidence type="ECO:0000256" key="5">
    <source>
        <dbReference type="ARBA" id="ARBA00022801"/>
    </source>
</evidence>
<dbReference type="Pfam" id="PF10502">
    <property type="entry name" value="Peptidase_S26"/>
    <property type="match status" value="1"/>
</dbReference>
<dbReference type="Gene3D" id="2.10.109.10">
    <property type="entry name" value="Umud Fragment, subunit A"/>
    <property type="match status" value="1"/>
</dbReference>
<accession>A0A1H3GTK0</accession>
<dbReference type="SUPFAM" id="SSF51306">
    <property type="entry name" value="LexA/Signal peptidase"/>
    <property type="match status" value="1"/>
</dbReference>
<name>A0A1H3GTK0_9FIRM</name>
<dbReference type="EC" id="3.4.21.89" evidence="4 6"/>
<dbReference type="InterPro" id="IPR036286">
    <property type="entry name" value="LexA/Signal_pep-like_sf"/>
</dbReference>
<dbReference type="CDD" id="cd06530">
    <property type="entry name" value="S26_SPase_I"/>
    <property type="match status" value="1"/>
</dbReference>
<evidence type="ECO:0000256" key="6">
    <source>
        <dbReference type="RuleBase" id="RU362042"/>
    </source>
</evidence>
<dbReference type="GO" id="GO:0006465">
    <property type="term" value="P:signal peptide processing"/>
    <property type="evidence" value="ECO:0007669"/>
    <property type="project" value="InterPro"/>
</dbReference>
<comment type="catalytic activity">
    <reaction evidence="1 6">
        <text>Cleavage of hydrophobic, N-terminal signal or leader sequences from secreted and periplasmic proteins.</text>
        <dbReference type="EC" id="3.4.21.89"/>
    </reaction>
</comment>
<sequence length="195" mass="22368">MLFKSRKGLDFTRKKRKVNHKAVRSVSIWIVEIIIVVLLAFITVFFFGKRVGVVGKSMETSLYSDEQVLVNKFIYKVSKPKKNDIIVFKPNGNKKSPYYLRRVIATPGDSVQIKNGMIYINGKMLQENRRVATIENPGIANKKIRLNKDEYFVLGDNRNNSEDSRYSSVGNVKAKYIEGKAWLKVVPFSRVGFVK</sequence>
<feature type="transmembrane region" description="Helical" evidence="6">
    <location>
        <begin position="21"/>
        <end position="48"/>
    </location>
</feature>
<dbReference type="Proteomes" id="UP000183918">
    <property type="component" value="Unassembled WGS sequence"/>
</dbReference>
<keyword evidence="6" id="KW-0472">Membrane</keyword>
<dbReference type="PANTHER" id="PTHR43390">
    <property type="entry name" value="SIGNAL PEPTIDASE I"/>
    <property type="match status" value="1"/>
</dbReference>
<evidence type="ECO:0000256" key="2">
    <source>
        <dbReference type="ARBA" id="ARBA00004401"/>
    </source>
</evidence>
<evidence type="ECO:0000313" key="9">
    <source>
        <dbReference type="Proteomes" id="UP000183918"/>
    </source>
</evidence>
<dbReference type="NCBIfam" id="TIGR02227">
    <property type="entry name" value="sigpep_I_bact"/>
    <property type="match status" value="1"/>
</dbReference>
<protein>
    <recommendedName>
        <fullName evidence="4 6">Signal peptidase I</fullName>
        <ecNumber evidence="4 6">3.4.21.89</ecNumber>
    </recommendedName>
</protein>
<dbReference type="InterPro" id="IPR000223">
    <property type="entry name" value="Pept_S26A_signal_pept_1"/>
</dbReference>
<dbReference type="STRING" id="1122142.SAMN02910414_00651"/>
<comment type="similarity">
    <text evidence="3 6">Belongs to the peptidase S26 family.</text>
</comment>
<evidence type="ECO:0000259" key="7">
    <source>
        <dbReference type="Pfam" id="PF10502"/>
    </source>
</evidence>
<feature type="domain" description="Peptidase S26" evidence="7">
    <location>
        <begin position="29"/>
        <end position="183"/>
    </location>
</feature>
<keyword evidence="5 6" id="KW-0378">Hydrolase</keyword>
<dbReference type="PRINTS" id="PR00727">
    <property type="entry name" value="LEADERPTASE"/>
</dbReference>
<organism evidence="8 9">
    <name type="scientific">Lachnobacterium bovis DSM 14045</name>
    <dbReference type="NCBI Taxonomy" id="1122142"/>
    <lineage>
        <taxon>Bacteria</taxon>
        <taxon>Bacillati</taxon>
        <taxon>Bacillota</taxon>
        <taxon>Clostridia</taxon>
        <taxon>Lachnospirales</taxon>
        <taxon>Lachnospiraceae</taxon>
        <taxon>Lachnobacterium</taxon>
    </lineage>
</organism>
<dbReference type="InterPro" id="IPR019758">
    <property type="entry name" value="Pept_S26A_signal_pept_1_CS"/>
</dbReference>
<evidence type="ECO:0000256" key="3">
    <source>
        <dbReference type="ARBA" id="ARBA00009370"/>
    </source>
</evidence>
<comment type="subcellular location">
    <subcellularLocation>
        <location evidence="2">Cell membrane</location>
        <topology evidence="2">Single-pass type II membrane protein</topology>
    </subcellularLocation>
    <subcellularLocation>
        <location evidence="6">Membrane</location>
        <topology evidence="6">Single-pass type II membrane protein</topology>
    </subcellularLocation>
</comment>
<dbReference type="AlphaFoldDB" id="A0A1H3GTK0"/>
<proteinExistence type="inferred from homology"/>
<gene>
    <name evidence="8" type="ORF">SAMN02910414_00651</name>
</gene>
<dbReference type="GO" id="GO:0005886">
    <property type="term" value="C:plasma membrane"/>
    <property type="evidence" value="ECO:0007669"/>
    <property type="project" value="UniProtKB-SubCell"/>
</dbReference>